<evidence type="ECO:0000259" key="8">
    <source>
        <dbReference type="Pfam" id="PF20684"/>
    </source>
</evidence>
<evidence type="ECO:0000256" key="3">
    <source>
        <dbReference type="ARBA" id="ARBA00022989"/>
    </source>
</evidence>
<evidence type="ECO:0000256" key="6">
    <source>
        <dbReference type="SAM" id="MobiDB-lite"/>
    </source>
</evidence>
<feature type="region of interest" description="Disordered" evidence="6">
    <location>
        <begin position="332"/>
        <end position="389"/>
    </location>
</feature>
<evidence type="ECO:0000256" key="5">
    <source>
        <dbReference type="ARBA" id="ARBA00038359"/>
    </source>
</evidence>
<feature type="compositionally biased region" description="Basic and acidic residues" evidence="6">
    <location>
        <begin position="344"/>
        <end position="359"/>
    </location>
</feature>
<accession>A0A6A7B3Y7</accession>
<feature type="transmembrane region" description="Helical" evidence="7">
    <location>
        <begin position="228"/>
        <end position="246"/>
    </location>
</feature>
<feature type="transmembrane region" description="Helical" evidence="7">
    <location>
        <begin position="64"/>
        <end position="86"/>
    </location>
</feature>
<feature type="transmembrane region" description="Helical" evidence="7">
    <location>
        <begin position="143"/>
        <end position="163"/>
    </location>
</feature>
<keyword evidence="4 7" id="KW-0472">Membrane</keyword>
<comment type="similarity">
    <text evidence="5">Belongs to the SAT4 family.</text>
</comment>
<dbReference type="PANTHER" id="PTHR33048">
    <property type="entry name" value="PTH11-LIKE INTEGRAL MEMBRANE PROTEIN (AFU_ORTHOLOGUE AFUA_5G11245)"/>
    <property type="match status" value="1"/>
</dbReference>
<evidence type="ECO:0000256" key="7">
    <source>
        <dbReference type="SAM" id="Phobius"/>
    </source>
</evidence>
<evidence type="ECO:0000256" key="2">
    <source>
        <dbReference type="ARBA" id="ARBA00022692"/>
    </source>
</evidence>
<sequence>MSTYEDLLMALLNNPPDPNEPQPLSNRSETIYGTTLTFLIISWIAVVFRLWVRFRVVREPGLDDAFVVAAAICNTAATVCVCLTVKAGLGKHMLYLGVENVERYLLLFYIENGTYITETTLIKISLLLQYLRIFKAGYMRWTCIVLLGLVSLWGLGFMIVAWLPCFPIRGSWDRSINAKCYGFGFNDVPSFVNMFIAHSTMNMVFDISIFLTPMVLFGTPNLRLKNALALAAIFTFGGVVVATSIWRLSGIVQTRAGTSPYIDFTWWSPTMIILSCLEIDLAIICASMPIFWPVLEKSLSAIFVSYEVQIVEERVGDDYGLAYELEHRKTADGSVKSSGTSTHELTEDGHNDGDMRREYTVGFDPLSEEAKSQGLTTEVQSQPKAKWQI</sequence>
<dbReference type="InterPro" id="IPR049326">
    <property type="entry name" value="Rhodopsin_dom_fungi"/>
</dbReference>
<name>A0A6A7B3Y7_9PLEO</name>
<dbReference type="EMBL" id="MU006314">
    <property type="protein sequence ID" value="KAF2849048.1"/>
    <property type="molecule type" value="Genomic_DNA"/>
</dbReference>
<protein>
    <recommendedName>
        <fullName evidence="8">Rhodopsin domain-containing protein</fullName>
    </recommendedName>
</protein>
<dbReference type="Proteomes" id="UP000799423">
    <property type="component" value="Unassembled WGS sequence"/>
</dbReference>
<evidence type="ECO:0000313" key="10">
    <source>
        <dbReference type="Proteomes" id="UP000799423"/>
    </source>
</evidence>
<evidence type="ECO:0000313" key="9">
    <source>
        <dbReference type="EMBL" id="KAF2849048.1"/>
    </source>
</evidence>
<keyword evidence="3 7" id="KW-1133">Transmembrane helix</keyword>
<feature type="transmembrane region" description="Helical" evidence="7">
    <location>
        <begin position="195"/>
        <end position="216"/>
    </location>
</feature>
<dbReference type="PANTHER" id="PTHR33048:SF47">
    <property type="entry name" value="INTEGRAL MEMBRANE PROTEIN-RELATED"/>
    <property type="match status" value="1"/>
</dbReference>
<feature type="transmembrane region" description="Helical" evidence="7">
    <location>
        <begin position="31"/>
        <end position="52"/>
    </location>
</feature>
<keyword evidence="10" id="KW-1185">Reference proteome</keyword>
<reference evidence="9" key="1">
    <citation type="submission" date="2020-01" db="EMBL/GenBank/DDBJ databases">
        <authorList>
            <consortium name="DOE Joint Genome Institute"/>
            <person name="Haridas S."/>
            <person name="Albert R."/>
            <person name="Binder M."/>
            <person name="Bloem J."/>
            <person name="Labutti K."/>
            <person name="Salamov A."/>
            <person name="Andreopoulos B."/>
            <person name="Baker S.E."/>
            <person name="Barry K."/>
            <person name="Bills G."/>
            <person name="Bluhm B.H."/>
            <person name="Cannon C."/>
            <person name="Castanera R."/>
            <person name="Culley D.E."/>
            <person name="Daum C."/>
            <person name="Ezra D."/>
            <person name="Gonzalez J.B."/>
            <person name="Henrissat B."/>
            <person name="Kuo A."/>
            <person name="Liang C."/>
            <person name="Lipzen A."/>
            <person name="Lutzoni F."/>
            <person name="Magnuson J."/>
            <person name="Mondo S."/>
            <person name="Nolan M."/>
            <person name="Ohm R."/>
            <person name="Pangilinan J."/>
            <person name="Park H.-J."/>
            <person name="Ramirez L."/>
            <person name="Alfaro M."/>
            <person name="Sun H."/>
            <person name="Tritt A."/>
            <person name="Yoshinaga Y."/>
            <person name="Zwiers L.-H."/>
            <person name="Turgeon B.G."/>
            <person name="Goodwin S.B."/>
            <person name="Spatafora J.W."/>
            <person name="Crous P.W."/>
            <person name="Grigoriev I.V."/>
        </authorList>
    </citation>
    <scope>NUCLEOTIDE SEQUENCE</scope>
    <source>
        <strain evidence="9">IPT5</strain>
    </source>
</reference>
<feature type="transmembrane region" description="Helical" evidence="7">
    <location>
        <begin position="106"/>
        <end position="131"/>
    </location>
</feature>
<comment type="subcellular location">
    <subcellularLocation>
        <location evidence="1">Membrane</location>
        <topology evidence="1">Multi-pass membrane protein</topology>
    </subcellularLocation>
</comment>
<organism evidence="9 10">
    <name type="scientific">Plenodomus tracheiphilus IPT5</name>
    <dbReference type="NCBI Taxonomy" id="1408161"/>
    <lineage>
        <taxon>Eukaryota</taxon>
        <taxon>Fungi</taxon>
        <taxon>Dikarya</taxon>
        <taxon>Ascomycota</taxon>
        <taxon>Pezizomycotina</taxon>
        <taxon>Dothideomycetes</taxon>
        <taxon>Pleosporomycetidae</taxon>
        <taxon>Pleosporales</taxon>
        <taxon>Pleosporineae</taxon>
        <taxon>Leptosphaeriaceae</taxon>
        <taxon>Plenodomus</taxon>
    </lineage>
</organism>
<gene>
    <name evidence="9" type="ORF">T440DRAFT_453542</name>
</gene>
<feature type="domain" description="Rhodopsin" evidence="8">
    <location>
        <begin position="48"/>
        <end position="296"/>
    </location>
</feature>
<dbReference type="GO" id="GO:0016020">
    <property type="term" value="C:membrane"/>
    <property type="evidence" value="ECO:0007669"/>
    <property type="project" value="UniProtKB-SubCell"/>
</dbReference>
<proteinExistence type="inferred from homology"/>
<dbReference type="InterPro" id="IPR052337">
    <property type="entry name" value="SAT4-like"/>
</dbReference>
<feature type="compositionally biased region" description="Polar residues" evidence="6">
    <location>
        <begin position="373"/>
        <end position="383"/>
    </location>
</feature>
<evidence type="ECO:0000256" key="4">
    <source>
        <dbReference type="ARBA" id="ARBA00023136"/>
    </source>
</evidence>
<dbReference type="AlphaFoldDB" id="A0A6A7B3Y7"/>
<keyword evidence="2 7" id="KW-0812">Transmembrane</keyword>
<dbReference type="OrthoDB" id="61113at2759"/>
<evidence type="ECO:0000256" key="1">
    <source>
        <dbReference type="ARBA" id="ARBA00004141"/>
    </source>
</evidence>
<dbReference type="Pfam" id="PF20684">
    <property type="entry name" value="Fung_rhodopsin"/>
    <property type="match status" value="1"/>
</dbReference>